<keyword evidence="4" id="KW-1185">Reference proteome</keyword>
<feature type="compositionally biased region" description="Basic and acidic residues" evidence="2">
    <location>
        <begin position="630"/>
        <end position="639"/>
    </location>
</feature>
<feature type="compositionally biased region" description="Basic and acidic residues" evidence="2">
    <location>
        <begin position="1032"/>
        <end position="1044"/>
    </location>
</feature>
<dbReference type="AlphaFoldDB" id="A0A4Y7SQE8"/>
<dbReference type="Proteomes" id="UP000298030">
    <property type="component" value="Unassembled WGS sequence"/>
</dbReference>
<accession>A0A4Y7SQE8</accession>
<protein>
    <submittedName>
        <fullName evidence="3">Uncharacterized protein</fullName>
    </submittedName>
</protein>
<feature type="compositionally biased region" description="Basic and acidic residues" evidence="2">
    <location>
        <begin position="521"/>
        <end position="546"/>
    </location>
</feature>
<feature type="compositionally biased region" description="Low complexity" evidence="2">
    <location>
        <begin position="580"/>
        <end position="612"/>
    </location>
</feature>
<feature type="region of interest" description="Disordered" evidence="2">
    <location>
        <begin position="1003"/>
        <end position="1073"/>
    </location>
</feature>
<proteinExistence type="predicted"/>
<feature type="compositionally biased region" description="Polar residues" evidence="2">
    <location>
        <begin position="403"/>
        <end position="448"/>
    </location>
</feature>
<name>A0A4Y7SQE8_COPMI</name>
<evidence type="ECO:0000313" key="3">
    <source>
        <dbReference type="EMBL" id="TEB23878.1"/>
    </source>
</evidence>
<evidence type="ECO:0000256" key="2">
    <source>
        <dbReference type="SAM" id="MobiDB-lite"/>
    </source>
</evidence>
<feature type="region of interest" description="Disordered" evidence="2">
    <location>
        <begin position="741"/>
        <end position="792"/>
    </location>
</feature>
<feature type="compositionally biased region" description="Low complexity" evidence="2">
    <location>
        <begin position="871"/>
        <end position="881"/>
    </location>
</feature>
<feature type="compositionally biased region" description="Polar residues" evidence="2">
    <location>
        <begin position="85"/>
        <end position="104"/>
    </location>
</feature>
<dbReference type="EMBL" id="QPFP01000073">
    <property type="protein sequence ID" value="TEB23878.1"/>
    <property type="molecule type" value="Genomic_DNA"/>
</dbReference>
<feature type="compositionally biased region" description="Basic and acidic residues" evidence="2">
    <location>
        <begin position="159"/>
        <end position="172"/>
    </location>
</feature>
<evidence type="ECO:0000313" key="4">
    <source>
        <dbReference type="Proteomes" id="UP000298030"/>
    </source>
</evidence>
<feature type="region of interest" description="Disordered" evidence="2">
    <location>
        <begin position="703"/>
        <end position="727"/>
    </location>
</feature>
<reference evidence="3 4" key="1">
    <citation type="journal article" date="2019" name="Nat. Ecol. Evol.">
        <title>Megaphylogeny resolves global patterns of mushroom evolution.</title>
        <authorList>
            <person name="Varga T."/>
            <person name="Krizsan K."/>
            <person name="Foldi C."/>
            <person name="Dima B."/>
            <person name="Sanchez-Garcia M."/>
            <person name="Sanchez-Ramirez S."/>
            <person name="Szollosi G.J."/>
            <person name="Szarkandi J.G."/>
            <person name="Papp V."/>
            <person name="Albert L."/>
            <person name="Andreopoulos W."/>
            <person name="Angelini C."/>
            <person name="Antonin V."/>
            <person name="Barry K.W."/>
            <person name="Bougher N.L."/>
            <person name="Buchanan P."/>
            <person name="Buyck B."/>
            <person name="Bense V."/>
            <person name="Catcheside P."/>
            <person name="Chovatia M."/>
            <person name="Cooper J."/>
            <person name="Damon W."/>
            <person name="Desjardin D."/>
            <person name="Finy P."/>
            <person name="Geml J."/>
            <person name="Haridas S."/>
            <person name="Hughes K."/>
            <person name="Justo A."/>
            <person name="Karasinski D."/>
            <person name="Kautmanova I."/>
            <person name="Kiss B."/>
            <person name="Kocsube S."/>
            <person name="Kotiranta H."/>
            <person name="LaButti K.M."/>
            <person name="Lechner B.E."/>
            <person name="Liimatainen K."/>
            <person name="Lipzen A."/>
            <person name="Lukacs Z."/>
            <person name="Mihaltcheva S."/>
            <person name="Morgado L.N."/>
            <person name="Niskanen T."/>
            <person name="Noordeloos M.E."/>
            <person name="Ohm R.A."/>
            <person name="Ortiz-Santana B."/>
            <person name="Ovrebo C."/>
            <person name="Racz N."/>
            <person name="Riley R."/>
            <person name="Savchenko A."/>
            <person name="Shiryaev A."/>
            <person name="Soop K."/>
            <person name="Spirin V."/>
            <person name="Szebenyi C."/>
            <person name="Tomsovsky M."/>
            <person name="Tulloss R.E."/>
            <person name="Uehling J."/>
            <person name="Grigoriev I.V."/>
            <person name="Vagvolgyi C."/>
            <person name="Papp T."/>
            <person name="Martin F.M."/>
            <person name="Miettinen O."/>
            <person name="Hibbett D.S."/>
            <person name="Nagy L.G."/>
        </authorList>
    </citation>
    <scope>NUCLEOTIDE SEQUENCE [LARGE SCALE GENOMIC DNA]</scope>
    <source>
        <strain evidence="3 4">FP101781</strain>
    </source>
</reference>
<feature type="compositionally biased region" description="Low complexity" evidence="2">
    <location>
        <begin position="1052"/>
        <end position="1062"/>
    </location>
</feature>
<feature type="compositionally biased region" description="Polar residues" evidence="2">
    <location>
        <begin position="783"/>
        <end position="792"/>
    </location>
</feature>
<feature type="region of interest" description="Disordered" evidence="2">
    <location>
        <begin position="116"/>
        <end position="259"/>
    </location>
</feature>
<dbReference type="STRING" id="71717.A0A4Y7SQE8"/>
<feature type="compositionally biased region" description="Basic and acidic residues" evidence="2">
    <location>
        <begin position="116"/>
        <end position="129"/>
    </location>
</feature>
<feature type="compositionally biased region" description="Basic and acidic residues" evidence="2">
    <location>
        <begin position="1004"/>
        <end position="1013"/>
    </location>
</feature>
<feature type="compositionally biased region" description="Low complexity" evidence="2">
    <location>
        <begin position="562"/>
        <end position="573"/>
    </location>
</feature>
<feature type="compositionally biased region" description="Low complexity" evidence="2">
    <location>
        <begin position="1"/>
        <end position="20"/>
    </location>
</feature>
<feature type="compositionally biased region" description="Polar residues" evidence="2">
    <location>
        <begin position="200"/>
        <end position="211"/>
    </location>
</feature>
<dbReference type="OrthoDB" id="3216045at2759"/>
<keyword evidence="1" id="KW-0175">Coiled coil</keyword>
<feature type="compositionally biased region" description="Low complexity" evidence="2">
    <location>
        <begin position="212"/>
        <end position="228"/>
    </location>
</feature>
<organism evidence="3 4">
    <name type="scientific">Coprinellus micaceus</name>
    <name type="common">Glistening ink-cap mushroom</name>
    <name type="synonym">Coprinus micaceus</name>
    <dbReference type="NCBI Taxonomy" id="71717"/>
    <lineage>
        <taxon>Eukaryota</taxon>
        <taxon>Fungi</taxon>
        <taxon>Dikarya</taxon>
        <taxon>Basidiomycota</taxon>
        <taxon>Agaricomycotina</taxon>
        <taxon>Agaricomycetes</taxon>
        <taxon>Agaricomycetidae</taxon>
        <taxon>Agaricales</taxon>
        <taxon>Agaricineae</taxon>
        <taxon>Psathyrellaceae</taxon>
        <taxon>Coprinellus</taxon>
    </lineage>
</organism>
<sequence>MSRQTASSHTPSASTSTSTPQAKRNIFGIPGTNRRHSLGISPSMPNGNPSLAVASSPGPPTTPAGSGIPSFRALRSLLPFGGNKNAPQQQAFTAPSTPAVSKSSFSFATVRRSMAKDRERKMSLGDETFKPQVISIGRSKSDSQTGEDGNIRRSVSLSRLDDQPSPLDHRSSDAAPTLRTPSPGIPLSQELSTIIEADSSGVSRHNIQIPISRTASSSPPESRTPSPTILNPAFLHPVAKRPSNSSSTTARSSDFDADTLMLEISPTEVEREVLDAMRASDSPSMSALDWSNAGQPVVIDADSANDSFTSEEPSILPTPDPALVALLSPNTMAAKSRERHQPPSLLPRFRQGSQSSGGSPTSSRFPPSPRTPTSATATPRHSPPGGLSPSRSPPSPRSPGSPMASTSTPARRAPTANSSHLFTPAATSSLAQSTGSRLFNPSKSTNTGIGKGRPSVFKNMLSGSSSSREGNSTLSSSINSMPSPTPKISLSMPPSPSKALGLHRGSLDSRRSPIRGSFAETPRRPSLDSSRPRLEGTRRTSFEVRRGTPASIKPKVPNLLVPRRSTSPDRPSPLATDATPSPSVPESRSGSSSPYRPSFDSSSRPSLDISRPGSAARIRDRASQTSSLRGHSDRPRTTDRLSPVPHSGRSSTGSSSKGPPAARTRKRSMSVQERLGRTRLFGHMSSSTNASAYDLSTTTLTSLTSQATSRQSDIGGEPLPKPDWMNARGASRVLRGVGLLKDRDSERESNDGTEKFSLRSRRDRSGSLSQDLRGHNGVLAPSPLSNGGTQPTERALGRFASMRGAASDYNPSHNGRALSRMAFSDVGGGGSSHRRGSGSFSAHGGGSGNGLMESPTFTASSSSRDRETPRSAVSTAATSVSGRDRDEIRDLKDKHVIEMEALLNALSDSQRTVRMLREENTDLRDRLDKLGNLEAENDELGHMCSDLQRDLTQMKRHNEILREQLDLQRSADLGRRTNERLSPQWKSLSLRTPVPRQAVFARSARYDHQFRPEEDGDIRDVPTPARSAPPVFEREDSDDRHDDALTLEDLDPSSTPHVSSSTHIRRGSDTSSVFPMPPPNMSMIMQEGDPGHSFFNQFQSGVLSNFNFPAHSQAEGAATPMNRAKASEHGFNDHNDYNHTFNTSVSSALSINRTMTGSPTESLNLDPQHDRHLRDLEQVDLGVKLDEMRKQTLGRLVPDPDAW</sequence>
<feature type="region of interest" description="Disordered" evidence="2">
    <location>
        <begin position="1"/>
        <end position="104"/>
    </location>
</feature>
<feature type="compositionally biased region" description="Low complexity" evidence="2">
    <location>
        <begin position="647"/>
        <end position="658"/>
    </location>
</feature>
<feature type="compositionally biased region" description="Basic and acidic residues" evidence="2">
    <location>
        <begin position="741"/>
        <end position="757"/>
    </location>
</feature>
<evidence type="ECO:0000256" key="1">
    <source>
        <dbReference type="SAM" id="Coils"/>
    </source>
</evidence>
<feature type="compositionally biased region" description="Low complexity" evidence="2">
    <location>
        <begin position="462"/>
        <end position="477"/>
    </location>
</feature>
<feature type="compositionally biased region" description="Low complexity" evidence="2">
    <location>
        <begin position="347"/>
        <end position="390"/>
    </location>
</feature>
<feature type="compositionally biased region" description="Polar residues" evidence="2">
    <location>
        <begin position="478"/>
        <end position="488"/>
    </location>
</feature>
<comment type="caution">
    <text evidence="3">The sequence shown here is derived from an EMBL/GenBank/DDBJ whole genome shotgun (WGS) entry which is preliminary data.</text>
</comment>
<feature type="coiled-coil region" evidence="1">
    <location>
        <begin position="899"/>
        <end position="964"/>
    </location>
</feature>
<feature type="compositionally biased region" description="Low complexity" evidence="2">
    <location>
        <begin position="243"/>
        <end position="252"/>
    </location>
</feature>
<feature type="region of interest" description="Disordered" evidence="2">
    <location>
        <begin position="821"/>
        <end position="886"/>
    </location>
</feature>
<feature type="compositionally biased region" description="Polar residues" evidence="2">
    <location>
        <begin position="142"/>
        <end position="157"/>
    </location>
</feature>
<feature type="region of interest" description="Disordered" evidence="2">
    <location>
        <begin position="301"/>
        <end position="683"/>
    </location>
</feature>
<gene>
    <name evidence="3" type="ORF">FA13DRAFT_1739677</name>
</gene>